<dbReference type="PANTHER" id="PTHR22596">
    <property type="entry name" value="TRYPSIN-LIKE PROTEASE PROTEIN 6"/>
    <property type="match status" value="1"/>
</dbReference>
<organism evidence="3 4">
    <name type="scientific">Caenorhabditis briggsae</name>
    <dbReference type="NCBI Taxonomy" id="6238"/>
    <lineage>
        <taxon>Eukaryota</taxon>
        <taxon>Metazoa</taxon>
        <taxon>Ecdysozoa</taxon>
        <taxon>Nematoda</taxon>
        <taxon>Chromadorea</taxon>
        <taxon>Rhabditida</taxon>
        <taxon>Rhabditina</taxon>
        <taxon>Rhabditomorpha</taxon>
        <taxon>Rhabditoidea</taxon>
        <taxon>Rhabditidae</taxon>
        <taxon>Peloderinae</taxon>
        <taxon>Caenorhabditis</taxon>
    </lineage>
</organism>
<keyword evidence="2" id="KW-0732">Signal</keyword>
<dbReference type="PANTHER" id="PTHR22596:SF3">
    <property type="entry name" value="PEPTIDASE S1 DOMAIN-CONTAINING PROTEIN"/>
    <property type="match status" value="1"/>
</dbReference>
<name>A0AAE8ZTV6_CAEBR</name>
<dbReference type="InterPro" id="IPR005514">
    <property type="entry name" value="DUF316"/>
</dbReference>
<dbReference type="Gene3D" id="2.40.10.10">
    <property type="entry name" value="Trypsin-like serine proteases"/>
    <property type="match status" value="2"/>
</dbReference>
<dbReference type="InterPro" id="IPR043504">
    <property type="entry name" value="Peptidase_S1_PA_chymotrypsin"/>
</dbReference>
<feature type="chain" id="PRO_5042193489" description="Peptidase S1 domain-containing protein" evidence="2">
    <location>
        <begin position="19"/>
        <end position="811"/>
    </location>
</feature>
<evidence type="ECO:0008006" key="5">
    <source>
        <dbReference type="Google" id="ProtNLM"/>
    </source>
</evidence>
<gene>
    <name evidence="3" type="ORF">L3Y34_006279</name>
</gene>
<reference evidence="3 4" key="1">
    <citation type="submission" date="2022-02" db="EMBL/GenBank/DDBJ databases">
        <title>Chromosome-level reference genomes for two strains of Caenorhabditis briggsae: an improved platform for comparative genomics.</title>
        <authorList>
            <person name="Stevens L."/>
            <person name="Andersen E.C."/>
        </authorList>
    </citation>
    <scope>NUCLEOTIDE SEQUENCE [LARGE SCALE GENOMIC DNA]</scope>
    <source>
        <strain evidence="3">QX1410_ONT</strain>
        <tissue evidence="3">Whole-organism</tissue>
    </source>
</reference>
<dbReference type="Pfam" id="PF03761">
    <property type="entry name" value="DUF316"/>
    <property type="match status" value="2"/>
</dbReference>
<dbReference type="Proteomes" id="UP000827892">
    <property type="component" value="Chromosome V"/>
</dbReference>
<dbReference type="AlphaFoldDB" id="A0AAE8ZTV6"/>
<evidence type="ECO:0000256" key="1">
    <source>
        <dbReference type="SAM" id="MobiDB-lite"/>
    </source>
</evidence>
<protein>
    <recommendedName>
        <fullName evidence="5">Peptidase S1 domain-containing protein</fullName>
    </recommendedName>
</protein>
<evidence type="ECO:0000313" key="3">
    <source>
        <dbReference type="EMBL" id="ULT86466.1"/>
    </source>
</evidence>
<dbReference type="InterPro" id="IPR009003">
    <property type="entry name" value="Peptidase_S1_PA"/>
</dbReference>
<feature type="region of interest" description="Disordered" evidence="1">
    <location>
        <begin position="298"/>
        <end position="322"/>
    </location>
</feature>
<accession>A0AAE8ZTV6</accession>
<dbReference type="EMBL" id="CP090895">
    <property type="protein sequence ID" value="ULT86466.1"/>
    <property type="molecule type" value="Genomic_DNA"/>
</dbReference>
<sequence>MKLLHLLPLVVFVVGVGAGKISEQENEQTQLICGKKADGYSRKVINGEYVKKGEHPWAVSVYTRYYDEKNESQFIYGPGTMISSRHIIKFNSLFYSTKNLNLSGREYTGYKGICEGDNLIVPQELLSRFDVDLEYLNDMNGNREFRNTIAKVTVINGCKQLLASNPMILELVAPLENSTVPVCISNSARNWERVSGFSVYGLNITGRLVSGRFRPIECSASAPFSCAEASNKSSQGLCTGDYGGSAITKINHRHVMLGFYASGNYECQGNTETMDPFKFVNLGHYRKEICETTGVCVPPPEEDVTPGPRTEAPSTTAAPEEDTTAHYSVNGEEIKAETFAPLIISNSSTEGDIINGDGGEVIKAETFEPMEIDHRGSTRADRIRDIHIHIHLTKNTGRSNENHFSEAGGYSRKVINGEYVKKGEHPWAVSVYVRYYNKKNQFKTLLGPGTMISSRHIVAFNSLFRSTENLNLLGMEDTGIKGICEGDNLILPQELLPRYDADLEYLNDMNGNREFRNTIAKATVINGCKKLLPSNPMILELIAPLENSTVPVCISNSARNWERVGGFSVYGMDRPGRLVSGRFRPIECSASAPFSCAEASNKSSQGLCQGNFGGSAIAKMGHRHVMLGFYAGGNSACKANTETIPPFKFVNLGHYRQEICETTGVSAPEEEGTTTAEKVYWTHRGSTAEAEYFPHRVRFTDSHVPHQDLFTFKPPTVPSVAEEEINAETFAPLMISNSSLGDDVIKAETFAPMKIGGGAEAIKTEKLAAMRIGGDGEVIKAETFEPMEIDHRGSTRADRIRDIHIHIHLNK</sequence>
<proteinExistence type="predicted"/>
<feature type="signal peptide" evidence="2">
    <location>
        <begin position="1"/>
        <end position="18"/>
    </location>
</feature>
<dbReference type="SUPFAM" id="SSF50494">
    <property type="entry name" value="Trypsin-like serine proteases"/>
    <property type="match status" value="2"/>
</dbReference>
<evidence type="ECO:0000256" key="2">
    <source>
        <dbReference type="SAM" id="SignalP"/>
    </source>
</evidence>
<evidence type="ECO:0000313" key="4">
    <source>
        <dbReference type="Proteomes" id="UP000827892"/>
    </source>
</evidence>